<keyword evidence="6" id="KW-0732">Signal</keyword>
<dbReference type="PANTHER" id="PTHR48063:SF106">
    <property type="entry name" value="LEUCINE-RICH REPEAT DOMAIN, L DOMAIN-LIKE PROTEIN-RELATED"/>
    <property type="match status" value="1"/>
</dbReference>
<dbReference type="Pfam" id="PF00560">
    <property type="entry name" value="LRR_1"/>
    <property type="match status" value="7"/>
</dbReference>
<dbReference type="SUPFAM" id="SSF52047">
    <property type="entry name" value="RNI-like"/>
    <property type="match status" value="1"/>
</dbReference>
<dbReference type="InterPro" id="IPR003591">
    <property type="entry name" value="Leu-rich_rpt_typical-subtyp"/>
</dbReference>
<evidence type="ECO:0000256" key="2">
    <source>
        <dbReference type="ARBA" id="ARBA00009592"/>
    </source>
</evidence>
<dbReference type="Pfam" id="PF23598">
    <property type="entry name" value="LRR_14"/>
    <property type="match status" value="1"/>
</dbReference>
<dbReference type="PANTHER" id="PTHR48063">
    <property type="entry name" value="LRR RECEPTOR-LIKE KINASE"/>
    <property type="match status" value="1"/>
</dbReference>
<protein>
    <recommendedName>
        <fullName evidence="16">Leucine-rich repeat-containing N-terminal plant-type domain-containing protein</fullName>
    </recommendedName>
</protein>
<evidence type="ECO:0008006" key="16">
    <source>
        <dbReference type="Google" id="ProtNLM"/>
    </source>
</evidence>
<keyword evidence="8 11" id="KW-1133">Transmembrane helix</keyword>
<dbReference type="FunFam" id="3.80.10.10:FF:000095">
    <property type="entry name" value="LRR receptor-like serine/threonine-protein kinase GSO1"/>
    <property type="match status" value="1"/>
</dbReference>
<evidence type="ECO:0000256" key="1">
    <source>
        <dbReference type="ARBA" id="ARBA00004251"/>
    </source>
</evidence>
<comment type="similarity">
    <text evidence="2">Belongs to the RLP family.</text>
</comment>
<dbReference type="Pfam" id="PF13855">
    <property type="entry name" value="LRR_8"/>
    <property type="match status" value="1"/>
</dbReference>
<keyword evidence="9 11" id="KW-0472">Membrane</keyword>
<gene>
    <name evidence="14" type="ORF">LSAT_V11C800409900</name>
</gene>
<evidence type="ECO:0000256" key="8">
    <source>
        <dbReference type="ARBA" id="ARBA00022989"/>
    </source>
</evidence>
<comment type="subcellular location">
    <subcellularLocation>
        <location evidence="1">Cell membrane</location>
        <topology evidence="1">Single-pass type I membrane protein</topology>
    </subcellularLocation>
</comment>
<dbReference type="GO" id="GO:0006952">
    <property type="term" value="P:defense response"/>
    <property type="evidence" value="ECO:0007669"/>
    <property type="project" value="UniProtKB-ARBA"/>
</dbReference>
<keyword evidence="15" id="KW-1185">Reference proteome</keyword>
<name>A0A9R1WVU3_LACSA</name>
<evidence type="ECO:0000256" key="11">
    <source>
        <dbReference type="SAM" id="Phobius"/>
    </source>
</evidence>
<dbReference type="GO" id="GO:0005886">
    <property type="term" value="C:plasma membrane"/>
    <property type="evidence" value="ECO:0007669"/>
    <property type="project" value="UniProtKB-SubCell"/>
</dbReference>
<feature type="domain" description="Leucine-rich repeat-containing N-terminal plant-type" evidence="12">
    <location>
        <begin position="37"/>
        <end position="74"/>
    </location>
</feature>
<proteinExistence type="inferred from homology"/>
<comment type="caution">
    <text evidence="14">The sequence shown here is derived from an EMBL/GenBank/DDBJ whole genome shotgun (WGS) entry which is preliminary data.</text>
</comment>
<dbReference type="SMART" id="SM00369">
    <property type="entry name" value="LRR_TYP"/>
    <property type="match status" value="9"/>
</dbReference>
<dbReference type="PROSITE" id="PS51450">
    <property type="entry name" value="LRR"/>
    <property type="match status" value="2"/>
</dbReference>
<dbReference type="GO" id="GO:0051707">
    <property type="term" value="P:response to other organism"/>
    <property type="evidence" value="ECO:0007669"/>
    <property type="project" value="UniProtKB-ARBA"/>
</dbReference>
<evidence type="ECO:0000313" key="15">
    <source>
        <dbReference type="Proteomes" id="UP000235145"/>
    </source>
</evidence>
<dbReference type="InterPro" id="IPR055414">
    <property type="entry name" value="LRR_R13L4/SHOC2-like"/>
</dbReference>
<dbReference type="EMBL" id="NBSK02000008">
    <property type="protein sequence ID" value="KAJ0189229.1"/>
    <property type="molecule type" value="Genomic_DNA"/>
</dbReference>
<dbReference type="Proteomes" id="UP000235145">
    <property type="component" value="Unassembled WGS sequence"/>
</dbReference>
<dbReference type="InterPro" id="IPR013210">
    <property type="entry name" value="LRR_N_plant-typ"/>
</dbReference>
<keyword evidence="3" id="KW-1003">Cell membrane</keyword>
<dbReference type="SUPFAM" id="SSF52058">
    <property type="entry name" value="L domain-like"/>
    <property type="match status" value="2"/>
</dbReference>
<feature type="domain" description="Disease resistance R13L4/SHOC-2-like LRR" evidence="13">
    <location>
        <begin position="411"/>
        <end position="613"/>
    </location>
</feature>
<evidence type="ECO:0000256" key="5">
    <source>
        <dbReference type="ARBA" id="ARBA00022692"/>
    </source>
</evidence>
<organism evidence="14 15">
    <name type="scientific">Lactuca sativa</name>
    <name type="common">Garden lettuce</name>
    <dbReference type="NCBI Taxonomy" id="4236"/>
    <lineage>
        <taxon>Eukaryota</taxon>
        <taxon>Viridiplantae</taxon>
        <taxon>Streptophyta</taxon>
        <taxon>Embryophyta</taxon>
        <taxon>Tracheophyta</taxon>
        <taxon>Spermatophyta</taxon>
        <taxon>Magnoliopsida</taxon>
        <taxon>eudicotyledons</taxon>
        <taxon>Gunneridae</taxon>
        <taxon>Pentapetalae</taxon>
        <taxon>asterids</taxon>
        <taxon>campanulids</taxon>
        <taxon>Asterales</taxon>
        <taxon>Asteraceae</taxon>
        <taxon>Cichorioideae</taxon>
        <taxon>Cichorieae</taxon>
        <taxon>Lactucinae</taxon>
        <taxon>Lactuca</taxon>
    </lineage>
</organism>
<keyword evidence="4" id="KW-0433">Leucine-rich repeat</keyword>
<dbReference type="AlphaFoldDB" id="A0A9R1WVU3"/>
<evidence type="ECO:0000256" key="4">
    <source>
        <dbReference type="ARBA" id="ARBA00022614"/>
    </source>
</evidence>
<dbReference type="InterPro" id="IPR046956">
    <property type="entry name" value="RLP23-like"/>
</dbReference>
<evidence type="ECO:0000256" key="6">
    <source>
        <dbReference type="ARBA" id="ARBA00022729"/>
    </source>
</evidence>
<dbReference type="InterPro" id="IPR032675">
    <property type="entry name" value="LRR_dom_sf"/>
</dbReference>
<dbReference type="InterPro" id="IPR001611">
    <property type="entry name" value="Leu-rich_rpt"/>
</dbReference>
<keyword evidence="7" id="KW-0677">Repeat</keyword>
<reference evidence="14 15" key="1">
    <citation type="journal article" date="2017" name="Nat. Commun.">
        <title>Genome assembly with in vitro proximity ligation data and whole-genome triplication in lettuce.</title>
        <authorList>
            <person name="Reyes-Chin-Wo S."/>
            <person name="Wang Z."/>
            <person name="Yang X."/>
            <person name="Kozik A."/>
            <person name="Arikit S."/>
            <person name="Song C."/>
            <person name="Xia L."/>
            <person name="Froenicke L."/>
            <person name="Lavelle D.O."/>
            <person name="Truco M.J."/>
            <person name="Xia R."/>
            <person name="Zhu S."/>
            <person name="Xu C."/>
            <person name="Xu H."/>
            <person name="Xu X."/>
            <person name="Cox K."/>
            <person name="Korf I."/>
            <person name="Meyers B.C."/>
            <person name="Michelmore R.W."/>
        </authorList>
    </citation>
    <scope>NUCLEOTIDE SEQUENCE [LARGE SCALE GENOMIC DNA]</scope>
    <source>
        <strain evidence="15">cv. Salinas</strain>
        <tissue evidence="14">Seedlings</tissue>
    </source>
</reference>
<keyword evidence="5 11" id="KW-0812">Transmembrane</keyword>
<evidence type="ECO:0000313" key="14">
    <source>
        <dbReference type="EMBL" id="KAJ0189229.1"/>
    </source>
</evidence>
<accession>A0A9R1WVU3</accession>
<sequence length="1022" mass="114168">MEKRRGLGLHLIFVCVFLFAATYTCLGIGNVSVICSEHERLALLNFKHSIQDPFEMLSSWVGNECCMWEGIQCDAVTGNVQRLKLNADSYYDFFTRNKVSSSLAELRHLKYLDLSGNGFFLGSQIPEFIGSFKQLTYLNLFDAGFEGIIPPQIGNLSNLKVLNLGSNFLKADEIAWISRLPSLELLDLSSVDLSGAQNWDQTLLHMTPLLKELSLSNCLLSNVDLGAFLNLSRILPNIKHLDLGFNSFEGPLPTFFQNMTSLTFLDLSVFNLSLAWNFPDLLSMIPSLSELHLFDCGLDRTHLSSPRLNFSTLSNIQHLDLSFNPLGGIFLSFLTNMSSLRVLDLSDTMLNSSLPIMPKLLELHLSYNKFKQIEHVGIWRQCHLQQLRVTNNKFGMEMIDSPKNASECSQDSLANLRVLDLSYNRLVGSIPESLSRLRFLDVLDLSQNHLTGPVPEFPGNLTKLDLSSNQLTGSIPKSLGTLAALTDLNLSSNLLNGSIPLSIGKLAKLRSLVLSNNSLEGVVTEAYFANLSMLKDLDASSNTKLTFNVSRGWIPPFQLKSLNLSSCNIGNGFPQWLRKQRKLQILVLSNATLSGPLPTWLRKMPIIPVLDLSHNKFSGPLTNLPNGGNDKVYTYSPEPALLLEYNLFNGSIPRSLCRRTYLVGLDLSKNMLSGKIPNCLGNLKDLTNMILSSNRLSGVIPSSIALNSSLFWLSLNDNNFIGELPRELANLQLLQVLDLGDNKFSGNIPKWIGEKFIDLVVLRLHKNNFTGRIRRSLCKISTLQILDLAYNKLTGTIPRCVGKLNGMVESHSIPLYHSASDYDKNVIQGMKGVDLEYTTIWGMVYNMDLSSNKLVGEIPVELTALSKLWGDSTQHWKDDRVIFSSSMAALHFLSHLNLSYNNLSGQIPIGNQLQTLNDPSIYAGNKHLCGPPLPNTCSNHQDPTTTRSKKKHKATDEWMKVWLFYGDIMSGFVTGFWGVIGVLLFKKQWRQKLFMFAEVMVDKIYVAVMLRVSKIKKGREAA</sequence>
<dbReference type="FunFam" id="3.80.10.10:FF:001362">
    <property type="entry name" value="Lrr receptor-like serinethreonine-protein kinase gso2"/>
    <property type="match status" value="1"/>
</dbReference>
<evidence type="ECO:0000256" key="3">
    <source>
        <dbReference type="ARBA" id="ARBA00022475"/>
    </source>
</evidence>
<evidence type="ECO:0000259" key="13">
    <source>
        <dbReference type="Pfam" id="PF23598"/>
    </source>
</evidence>
<keyword evidence="10" id="KW-0325">Glycoprotein</keyword>
<dbReference type="Pfam" id="PF08263">
    <property type="entry name" value="LRRNT_2"/>
    <property type="match status" value="1"/>
</dbReference>
<dbReference type="Gene3D" id="3.80.10.10">
    <property type="entry name" value="Ribonuclease Inhibitor"/>
    <property type="match status" value="6"/>
</dbReference>
<dbReference type="PRINTS" id="PR00019">
    <property type="entry name" value="LEURICHRPT"/>
</dbReference>
<evidence type="ECO:0000259" key="12">
    <source>
        <dbReference type="Pfam" id="PF08263"/>
    </source>
</evidence>
<feature type="transmembrane region" description="Helical" evidence="11">
    <location>
        <begin position="962"/>
        <end position="985"/>
    </location>
</feature>
<evidence type="ECO:0000256" key="7">
    <source>
        <dbReference type="ARBA" id="ARBA00022737"/>
    </source>
</evidence>
<evidence type="ECO:0000256" key="10">
    <source>
        <dbReference type="ARBA" id="ARBA00023180"/>
    </source>
</evidence>
<evidence type="ECO:0000256" key="9">
    <source>
        <dbReference type="ARBA" id="ARBA00023136"/>
    </source>
</evidence>